<dbReference type="RefSeq" id="WP_013105759.1">
    <property type="nucleotide sequence ID" value="NC_014145.1"/>
</dbReference>
<name>D6CT16_THIA3</name>
<dbReference type="HOGENOM" id="CLU_2083791_0_0_4"/>
<dbReference type="Proteomes" id="UP000078599">
    <property type="component" value="Unassembled WGS sequence"/>
</dbReference>
<protein>
    <submittedName>
        <fullName evidence="1">Uncharacterized protein</fullName>
    </submittedName>
</protein>
<reference evidence="3" key="2">
    <citation type="journal article" date="2010" name="PLoS Genet.">
        <title>Structure, function, and evolution of the Thiomonas spp. genome.</title>
        <authorList>
            <person name="Arsene-Ploetze F."/>
            <person name="Koechler S."/>
            <person name="Marchal M."/>
            <person name="Coppee J.Y."/>
            <person name="Chandler M."/>
            <person name="Bonnefoy V."/>
            <person name="Brochier-Armanet C."/>
            <person name="Barakat M."/>
            <person name="Barbe V."/>
            <person name="Battaglia-Brunet F."/>
            <person name="Bruneel O."/>
            <person name="Bryan C.G."/>
            <person name="Cleiss-Arnold J."/>
            <person name="Cruveiller S."/>
            <person name="Erhardt M."/>
            <person name="Heinrich-Salmeron A."/>
            <person name="Hommais F."/>
            <person name="Joulian C."/>
            <person name="Krin E."/>
            <person name="Lieutaud A."/>
            <person name="Lievremont D."/>
            <person name="Michel C."/>
            <person name="Muller D."/>
            <person name="Ortet P."/>
            <person name="Proux C."/>
            <person name="Siguier P."/>
            <person name="Roche D."/>
            <person name="Rouy Z."/>
            <person name="Salvignol G."/>
            <person name="Slyemi D."/>
            <person name="Talla E."/>
            <person name="Weiss S."/>
            <person name="Weissenbach J."/>
            <person name="Medigue C."/>
            <person name="Bertin P.N."/>
        </authorList>
    </citation>
    <scope>NUCLEOTIDE SEQUENCE [LARGE SCALE GENOMIC DNA]</scope>
    <source>
        <strain evidence="3">DSM 22701 / CIP 110005 / 3As</strain>
    </source>
</reference>
<reference key="1">
    <citation type="submission" date="2009-07" db="EMBL/GenBank/DDBJ databases">
        <authorList>
            <person name="Genoscope - CEA"/>
        </authorList>
    </citation>
    <scope>NUCLEOTIDE SEQUENCE</scope>
    <source>
        <strain>3As</strain>
    </source>
</reference>
<evidence type="ECO:0000313" key="4">
    <source>
        <dbReference type="Proteomes" id="UP000078599"/>
    </source>
</evidence>
<evidence type="ECO:0000313" key="2">
    <source>
        <dbReference type="EMBL" id="CQR33242.1"/>
    </source>
</evidence>
<dbReference type="EMBL" id="CTRI01000023">
    <property type="protein sequence ID" value="CQR33242.1"/>
    <property type="molecule type" value="Genomic_DNA"/>
</dbReference>
<dbReference type="Proteomes" id="UP000002372">
    <property type="component" value="Chromosome"/>
</dbReference>
<dbReference type="OrthoDB" id="8855882at2"/>
<proteinExistence type="predicted"/>
<evidence type="ECO:0000313" key="3">
    <source>
        <dbReference type="Proteomes" id="UP000002372"/>
    </source>
</evidence>
<dbReference type="eggNOG" id="COG3668">
    <property type="taxonomic scope" value="Bacteria"/>
</dbReference>
<reference evidence="2 4" key="4">
    <citation type="submission" date="2015-03" db="EMBL/GenBank/DDBJ databases">
        <authorList>
            <person name="Regsiter A."/>
            <person name="william w."/>
        </authorList>
    </citation>
    <scope>NUCLEOTIDE SEQUENCE [LARGE SCALE GENOMIC DNA]</scope>
    <source>
        <strain evidence="2 4">CB1</strain>
    </source>
</reference>
<sequence>MAIILPDAQDDLLSLQDYMLDQWGESAWGLAEDEIFEKLHLIETGFVDGSPIPELAAVGITIYKTPIHPTTNWSINDLTEKPISTSQQATVRIIQTYFSNDFFAGDGPGKETLQGQI</sequence>
<dbReference type="EMBL" id="FP475956">
    <property type="protein sequence ID" value="CAZ88435.1"/>
    <property type="molecule type" value="Genomic_DNA"/>
</dbReference>
<keyword evidence="4" id="KW-1185">Reference proteome</keyword>
<accession>D6CT16</accession>
<evidence type="ECO:0000313" key="1">
    <source>
        <dbReference type="EMBL" id="CAZ88435.1"/>
    </source>
</evidence>
<organism evidence="1 3">
    <name type="scientific">Thiomonas arsenitoxydans (strain DSM 22701 / CIP 110005 / 3As)</name>
    <dbReference type="NCBI Taxonomy" id="426114"/>
    <lineage>
        <taxon>Bacteria</taxon>
        <taxon>Pseudomonadati</taxon>
        <taxon>Pseudomonadota</taxon>
        <taxon>Betaproteobacteria</taxon>
        <taxon>Burkholderiales</taxon>
        <taxon>Thiomonas</taxon>
    </lineage>
</organism>
<reference evidence="1" key="3">
    <citation type="submission" date="2010-07" db="EMBL/GenBank/DDBJ databases">
        <authorList>
            <person name="Genoscope - CEA"/>
        </authorList>
    </citation>
    <scope>NUCLEOTIDE SEQUENCE</scope>
    <source>
        <strain evidence="1">3As</strain>
    </source>
</reference>
<dbReference type="KEGG" id="thi:THI_1763"/>
<dbReference type="AlphaFoldDB" id="D6CT16"/>
<gene>
    <name evidence="1" type="ordered locus">THI_1763</name>
    <name evidence="2" type="ORF">THICB1_30079</name>
</gene>